<keyword evidence="1" id="KW-0812">Transmembrane</keyword>
<evidence type="ECO:0000313" key="3">
    <source>
        <dbReference type="Proteomes" id="UP000243686"/>
    </source>
</evidence>
<feature type="non-terminal residue" evidence="2">
    <location>
        <position position="264"/>
    </location>
</feature>
<proteinExistence type="predicted"/>
<protein>
    <recommendedName>
        <fullName evidence="4">G-protein coupled receptors family 1 profile domain-containing protein</fullName>
    </recommendedName>
</protein>
<name>A0A1S8WTC7_OPIVI</name>
<feature type="transmembrane region" description="Helical" evidence="1">
    <location>
        <begin position="104"/>
        <end position="130"/>
    </location>
</feature>
<evidence type="ECO:0008006" key="4">
    <source>
        <dbReference type="Google" id="ProtNLM"/>
    </source>
</evidence>
<keyword evidence="3" id="KW-1185">Reference proteome</keyword>
<sequence length="264" mass="30177">MVFVYKEPTCSTRDELNMEGHIAKWLHQNWTFITELFFFVFLPTLCLVLNIFVVRVLHQKSNVKRKSLPVSYRNGTQSANSESSYAFNPDSKHHISRNIRASTITLVCTSFYMIIANYSVAVALLIALLLPLGDPMLSDEEIDKDPVWNLYFRLFTIRISIDYFAMSQFVIKFPIYLATSKQFRGEFLKLFQCLNKTQPIMHGRLSTVRQTLTPSVSGISRFTLNGDQASPAMLPTSFKKARYDKQTGQLGPVSHRQRPSAGMT</sequence>
<keyword evidence="1" id="KW-0472">Membrane</keyword>
<dbReference type="Gene3D" id="1.20.1070.10">
    <property type="entry name" value="Rhodopsin 7-helix transmembrane proteins"/>
    <property type="match status" value="1"/>
</dbReference>
<evidence type="ECO:0000313" key="2">
    <source>
        <dbReference type="EMBL" id="OON17752.1"/>
    </source>
</evidence>
<evidence type="ECO:0000256" key="1">
    <source>
        <dbReference type="SAM" id="Phobius"/>
    </source>
</evidence>
<reference evidence="2 3" key="1">
    <citation type="submission" date="2015-03" db="EMBL/GenBank/DDBJ databases">
        <title>Draft genome of the nematode, Opisthorchis viverrini.</title>
        <authorList>
            <person name="Mitreva M."/>
        </authorList>
    </citation>
    <scope>NUCLEOTIDE SEQUENCE [LARGE SCALE GENOMIC DNA]</scope>
    <source>
        <strain evidence="2">Khon Kaen</strain>
    </source>
</reference>
<accession>A0A1S8WTC7</accession>
<gene>
    <name evidence="2" type="ORF">X801_06407</name>
</gene>
<dbReference type="Proteomes" id="UP000243686">
    <property type="component" value="Unassembled WGS sequence"/>
</dbReference>
<organism evidence="2 3">
    <name type="scientific">Opisthorchis viverrini</name>
    <name type="common">Southeast Asian liver fluke</name>
    <dbReference type="NCBI Taxonomy" id="6198"/>
    <lineage>
        <taxon>Eukaryota</taxon>
        <taxon>Metazoa</taxon>
        <taxon>Spiralia</taxon>
        <taxon>Lophotrochozoa</taxon>
        <taxon>Platyhelminthes</taxon>
        <taxon>Trematoda</taxon>
        <taxon>Digenea</taxon>
        <taxon>Opisthorchiida</taxon>
        <taxon>Opisthorchiata</taxon>
        <taxon>Opisthorchiidae</taxon>
        <taxon>Opisthorchis</taxon>
    </lineage>
</organism>
<feature type="transmembrane region" description="Helical" evidence="1">
    <location>
        <begin position="36"/>
        <end position="57"/>
    </location>
</feature>
<dbReference type="EMBL" id="KV894938">
    <property type="protein sequence ID" value="OON17752.1"/>
    <property type="molecule type" value="Genomic_DNA"/>
</dbReference>
<keyword evidence="1" id="KW-1133">Transmembrane helix</keyword>
<dbReference type="AlphaFoldDB" id="A0A1S8WTC7"/>